<reference evidence="2 3" key="1">
    <citation type="journal article" date="2020" name="ISME J.">
        <title>Uncovering the hidden diversity of litter-decomposition mechanisms in mushroom-forming fungi.</title>
        <authorList>
            <person name="Floudas D."/>
            <person name="Bentzer J."/>
            <person name="Ahren D."/>
            <person name="Johansson T."/>
            <person name="Persson P."/>
            <person name="Tunlid A."/>
        </authorList>
    </citation>
    <scope>NUCLEOTIDE SEQUENCE [LARGE SCALE GENOMIC DNA]</scope>
    <source>
        <strain evidence="2 3">CBS 175.51</strain>
    </source>
</reference>
<feature type="compositionally biased region" description="Basic residues" evidence="1">
    <location>
        <begin position="1"/>
        <end position="11"/>
    </location>
</feature>
<accession>A0A8H5F792</accession>
<name>A0A8H5F792_9AGAR</name>
<evidence type="ECO:0000313" key="2">
    <source>
        <dbReference type="EMBL" id="KAF5326142.1"/>
    </source>
</evidence>
<evidence type="ECO:0000313" key="3">
    <source>
        <dbReference type="Proteomes" id="UP000541558"/>
    </source>
</evidence>
<feature type="compositionally biased region" description="Basic and acidic residues" evidence="1">
    <location>
        <begin position="25"/>
        <end position="40"/>
    </location>
</feature>
<dbReference type="AlphaFoldDB" id="A0A8H5F792"/>
<keyword evidence="3" id="KW-1185">Reference proteome</keyword>
<evidence type="ECO:0000256" key="1">
    <source>
        <dbReference type="SAM" id="MobiDB-lite"/>
    </source>
</evidence>
<dbReference type="Proteomes" id="UP000541558">
    <property type="component" value="Unassembled WGS sequence"/>
</dbReference>
<proteinExistence type="predicted"/>
<protein>
    <submittedName>
        <fullName evidence="2">Uncharacterized protein</fullName>
    </submittedName>
</protein>
<feature type="compositionally biased region" description="Polar residues" evidence="1">
    <location>
        <begin position="12"/>
        <end position="21"/>
    </location>
</feature>
<gene>
    <name evidence="2" type="ORF">D9611_000835</name>
</gene>
<sequence length="270" mass="29631">MVRHAKMKQKTSKTTALNVHVTSARLDDSTKDDEERRLEICTRGNGKGKEKAIELDGEDEEEITAQADGGRTVAHLEDADNDDNDEEGSEGSSSEAEPTVANEPSASSKKPAAWTDADDVTVAAGVLLKGPSRLRKLHQAVDEDVISAANSRASNLIQSGPRNIVKAKKHDLDLLSETPTTRLRTRTTYLRRSSNHVFADTRRKGKKGEVKLPKDTFSIERLRDVNQATQNSGNGEVRVESFHPNPAASTLCVATAEYDYSTSMDIFRLR</sequence>
<dbReference type="OrthoDB" id="1935146at2759"/>
<dbReference type="EMBL" id="JAACJK010000163">
    <property type="protein sequence ID" value="KAF5326142.1"/>
    <property type="molecule type" value="Genomic_DNA"/>
</dbReference>
<comment type="caution">
    <text evidence="2">The sequence shown here is derived from an EMBL/GenBank/DDBJ whole genome shotgun (WGS) entry which is preliminary data.</text>
</comment>
<organism evidence="2 3">
    <name type="scientific">Ephemerocybe angulata</name>
    <dbReference type="NCBI Taxonomy" id="980116"/>
    <lineage>
        <taxon>Eukaryota</taxon>
        <taxon>Fungi</taxon>
        <taxon>Dikarya</taxon>
        <taxon>Basidiomycota</taxon>
        <taxon>Agaricomycotina</taxon>
        <taxon>Agaricomycetes</taxon>
        <taxon>Agaricomycetidae</taxon>
        <taxon>Agaricales</taxon>
        <taxon>Agaricineae</taxon>
        <taxon>Psathyrellaceae</taxon>
        <taxon>Ephemerocybe</taxon>
    </lineage>
</organism>
<feature type="compositionally biased region" description="Acidic residues" evidence="1">
    <location>
        <begin position="79"/>
        <end position="89"/>
    </location>
</feature>
<feature type="region of interest" description="Disordered" evidence="1">
    <location>
        <begin position="1"/>
        <end position="114"/>
    </location>
</feature>